<evidence type="ECO:0000259" key="4">
    <source>
        <dbReference type="SMART" id="SM00856"/>
    </source>
</evidence>
<dbReference type="InterPro" id="IPR052421">
    <property type="entry name" value="PCW_Enzyme_Inhibitor"/>
</dbReference>
<keyword evidence="2" id="KW-1015">Disulfide bond</keyword>
<comment type="similarity">
    <text evidence="3">Belongs to the PMEI family.</text>
</comment>
<dbReference type="Proteomes" id="UP000504621">
    <property type="component" value="Unplaced"/>
</dbReference>
<dbReference type="PANTHER" id="PTHR36710">
    <property type="entry name" value="PECTINESTERASE INHIBITOR-LIKE"/>
    <property type="match status" value="1"/>
</dbReference>
<reference evidence="6" key="1">
    <citation type="submission" date="2025-08" db="UniProtKB">
        <authorList>
            <consortium name="RefSeq"/>
        </authorList>
    </citation>
    <scope>IDENTIFICATION</scope>
    <source>
        <tissue evidence="6">Leaf</tissue>
    </source>
</reference>
<dbReference type="RefSeq" id="XP_021291587.1">
    <property type="nucleotide sequence ID" value="XM_021435912.1"/>
</dbReference>
<sequence>MQSDHQAAKTNHPSLPSLLSLVTRMKTSISSPPIFSLHLLLLLLLLLTVSLPSIQCGDLVDQICKQTPFYDLCISTLRSNSKVTESDVKGLASVVADTLLANATDTLNYIRAQINQASDPEMERALAYCAELYIPVVKYNLPQAIEALSKGQFEFASDGISDAAKEADACEKKFSGSMTSPLSDRNKLLHSLSDVAVAIVKILLKG</sequence>
<keyword evidence="1" id="KW-0732">Signal</keyword>
<dbReference type="SMART" id="SM00856">
    <property type="entry name" value="PMEI"/>
    <property type="match status" value="1"/>
</dbReference>
<dbReference type="AlphaFoldDB" id="A0A6J1AWM9"/>
<evidence type="ECO:0000313" key="6">
    <source>
        <dbReference type="RefSeq" id="XP_021291587.1"/>
    </source>
</evidence>
<evidence type="ECO:0000313" key="5">
    <source>
        <dbReference type="Proteomes" id="UP000504621"/>
    </source>
</evidence>
<dbReference type="Gene3D" id="1.20.140.40">
    <property type="entry name" value="Invertase/pectin methylesterase inhibitor family protein"/>
    <property type="match status" value="1"/>
</dbReference>
<accession>A0A6J1AWM9</accession>
<proteinExistence type="inferred from homology"/>
<dbReference type="GO" id="GO:0004857">
    <property type="term" value="F:enzyme inhibitor activity"/>
    <property type="evidence" value="ECO:0007669"/>
    <property type="project" value="InterPro"/>
</dbReference>
<dbReference type="CDD" id="cd15796">
    <property type="entry name" value="CIF_like"/>
    <property type="match status" value="1"/>
</dbReference>
<feature type="domain" description="Pectinesterase inhibitor" evidence="4">
    <location>
        <begin position="55"/>
        <end position="199"/>
    </location>
</feature>
<dbReference type="InterPro" id="IPR035513">
    <property type="entry name" value="Invertase/methylesterase_inhib"/>
</dbReference>
<dbReference type="SUPFAM" id="SSF101148">
    <property type="entry name" value="Plant invertase/pectin methylesterase inhibitor"/>
    <property type="match status" value="1"/>
</dbReference>
<dbReference type="PANTHER" id="PTHR36710:SF18">
    <property type="entry name" value="PECTINESTERASE INHIBITOR 5-RELATED"/>
    <property type="match status" value="1"/>
</dbReference>
<organism evidence="5 6">
    <name type="scientific">Herrania umbratica</name>
    <dbReference type="NCBI Taxonomy" id="108875"/>
    <lineage>
        <taxon>Eukaryota</taxon>
        <taxon>Viridiplantae</taxon>
        <taxon>Streptophyta</taxon>
        <taxon>Embryophyta</taxon>
        <taxon>Tracheophyta</taxon>
        <taxon>Spermatophyta</taxon>
        <taxon>Magnoliopsida</taxon>
        <taxon>eudicotyledons</taxon>
        <taxon>Gunneridae</taxon>
        <taxon>Pentapetalae</taxon>
        <taxon>rosids</taxon>
        <taxon>malvids</taxon>
        <taxon>Malvales</taxon>
        <taxon>Malvaceae</taxon>
        <taxon>Byttnerioideae</taxon>
        <taxon>Herrania</taxon>
    </lineage>
</organism>
<keyword evidence="5" id="KW-1185">Reference proteome</keyword>
<name>A0A6J1AWM9_9ROSI</name>
<evidence type="ECO:0000256" key="3">
    <source>
        <dbReference type="ARBA" id="ARBA00038471"/>
    </source>
</evidence>
<dbReference type="Pfam" id="PF04043">
    <property type="entry name" value="PMEI"/>
    <property type="match status" value="1"/>
</dbReference>
<protein>
    <submittedName>
        <fullName evidence="6">Cell wall / vacuolar inhibitor of fructosidase 1</fullName>
    </submittedName>
</protein>
<dbReference type="OrthoDB" id="764172at2759"/>
<dbReference type="NCBIfam" id="TIGR01614">
    <property type="entry name" value="PME_inhib"/>
    <property type="match status" value="1"/>
</dbReference>
<dbReference type="InterPro" id="IPR034087">
    <property type="entry name" value="C/VIF1"/>
</dbReference>
<dbReference type="GeneID" id="110422125"/>
<gene>
    <name evidence="6" type="primary">LOC110422125</name>
</gene>
<dbReference type="FunFam" id="1.20.140.40:FF:000009">
    <property type="entry name" value="Invertase/pectin methylesterase inhibitor family protein"/>
    <property type="match status" value="1"/>
</dbReference>
<dbReference type="InterPro" id="IPR006501">
    <property type="entry name" value="Pectinesterase_inhib_dom"/>
</dbReference>
<evidence type="ECO:0000256" key="1">
    <source>
        <dbReference type="ARBA" id="ARBA00022729"/>
    </source>
</evidence>
<evidence type="ECO:0000256" key="2">
    <source>
        <dbReference type="ARBA" id="ARBA00023157"/>
    </source>
</evidence>